<dbReference type="PANTHER" id="PTHR13504:SF38">
    <property type="entry name" value="FIDO DOMAIN-CONTAINING PROTEIN"/>
    <property type="match status" value="1"/>
</dbReference>
<feature type="domain" description="Fido" evidence="3">
    <location>
        <begin position="322"/>
        <end position="454"/>
    </location>
</feature>
<comment type="caution">
    <text evidence="4">The sequence shown here is derived from an EMBL/GenBank/DDBJ whole genome shotgun (WGS) entry which is preliminary data.</text>
</comment>
<keyword evidence="2" id="KW-0067">ATP-binding</keyword>
<keyword evidence="2" id="KW-0547">Nucleotide-binding</keyword>
<dbReference type="SUPFAM" id="SSF140931">
    <property type="entry name" value="Fic-like"/>
    <property type="match status" value="1"/>
</dbReference>
<dbReference type="GO" id="GO:0005524">
    <property type="term" value="F:ATP binding"/>
    <property type="evidence" value="ECO:0007669"/>
    <property type="project" value="UniProtKB-KW"/>
</dbReference>
<name>A0A5M8QRY8_9BACT</name>
<feature type="binding site" evidence="2">
    <location>
        <begin position="400"/>
        <end position="407"/>
    </location>
    <ligand>
        <name>ATP</name>
        <dbReference type="ChEBI" id="CHEBI:30616"/>
    </ligand>
</feature>
<sequence>MERILMIRLQEVLFGSSDKTESAKVSALEKKGIIRKIAPRIYTSNLQERPEVIIKRNWFRILSNQFPGAILSHRSALEFMPVNSEHIFVTYSYTRKNHLPGFTIHFQQGPARQENDNVFFENLYASQEARAFLENMQETRTRNDLSKTLPISDIEERLDLIIRSRGEEAVNAIRDDARRLAPILGMEKEFSKLNLMISTLLNTGDSRSLHSPVAIARSLGEPFDPQRIKLFEILYQALSGKTFPVYADKNFSLTAYRNFGFFESYFSNYIEGTEFAVNEAQQIIQTETPLPERDEDSHDILGTYQIVSDRHEMSITPASPDDLLQLLRNRHATLLRARISKKPGQFKDKNNRAGNTEFVDWQLVAGTLKKGFDWYSLLKDPFAKAAYMMFMISEVHPFLDGNGRIARVMMNAELSSEGLSKIIIPTVYREDYMGALRKLTRQHDPAPYIRMLLRTFEFSSYIYGEDQFNMENQLIQSNAFQDPEAAKLIIIPR</sequence>
<evidence type="ECO:0000259" key="3">
    <source>
        <dbReference type="PROSITE" id="PS51459"/>
    </source>
</evidence>
<gene>
    <name evidence="4" type="ORF">FEM33_18885</name>
</gene>
<protein>
    <submittedName>
        <fullName evidence="4">Fic family protein</fullName>
    </submittedName>
</protein>
<evidence type="ECO:0000256" key="1">
    <source>
        <dbReference type="PIRSR" id="PIRSR640198-1"/>
    </source>
</evidence>
<dbReference type="Gene3D" id="1.10.3290.10">
    <property type="entry name" value="Fido-like domain"/>
    <property type="match status" value="1"/>
</dbReference>
<reference evidence="4 5" key="1">
    <citation type="submission" date="2019-05" db="EMBL/GenBank/DDBJ databases">
        <authorList>
            <person name="Qu J.-H."/>
        </authorList>
    </citation>
    <scope>NUCLEOTIDE SEQUENCE [LARGE SCALE GENOMIC DNA]</scope>
    <source>
        <strain evidence="4 5">NS28</strain>
    </source>
</reference>
<evidence type="ECO:0000256" key="2">
    <source>
        <dbReference type="PIRSR" id="PIRSR640198-2"/>
    </source>
</evidence>
<proteinExistence type="predicted"/>
<dbReference type="InterPro" id="IPR003812">
    <property type="entry name" value="Fido"/>
</dbReference>
<dbReference type="Proteomes" id="UP000323994">
    <property type="component" value="Unassembled WGS sequence"/>
</dbReference>
<dbReference type="EMBL" id="VBSN01000052">
    <property type="protein sequence ID" value="KAA6438028.1"/>
    <property type="molecule type" value="Genomic_DNA"/>
</dbReference>
<dbReference type="InterPro" id="IPR036597">
    <property type="entry name" value="Fido-like_dom_sf"/>
</dbReference>
<evidence type="ECO:0000313" key="5">
    <source>
        <dbReference type="Proteomes" id="UP000323994"/>
    </source>
</evidence>
<dbReference type="PROSITE" id="PS51459">
    <property type="entry name" value="FIDO"/>
    <property type="match status" value="1"/>
</dbReference>
<feature type="active site" evidence="1">
    <location>
        <position position="396"/>
    </location>
</feature>
<organism evidence="4 5">
    <name type="scientific">Dyadobacter flavalbus</name>
    <dbReference type="NCBI Taxonomy" id="2579942"/>
    <lineage>
        <taxon>Bacteria</taxon>
        <taxon>Pseudomonadati</taxon>
        <taxon>Bacteroidota</taxon>
        <taxon>Cytophagia</taxon>
        <taxon>Cytophagales</taxon>
        <taxon>Spirosomataceae</taxon>
        <taxon>Dyadobacter</taxon>
    </lineage>
</organism>
<dbReference type="AlphaFoldDB" id="A0A5M8QRY8"/>
<evidence type="ECO:0000313" key="4">
    <source>
        <dbReference type="EMBL" id="KAA6438028.1"/>
    </source>
</evidence>
<accession>A0A5M8QRY8</accession>
<dbReference type="InterPro" id="IPR040198">
    <property type="entry name" value="Fido_containing"/>
</dbReference>
<dbReference type="Pfam" id="PF02661">
    <property type="entry name" value="Fic"/>
    <property type="match status" value="1"/>
</dbReference>
<dbReference type="OrthoDB" id="9813719at2"/>
<keyword evidence="5" id="KW-1185">Reference proteome</keyword>
<dbReference type="PANTHER" id="PTHR13504">
    <property type="entry name" value="FIDO DOMAIN-CONTAINING PROTEIN DDB_G0283145"/>
    <property type="match status" value="1"/>
</dbReference>